<protein>
    <submittedName>
        <fullName evidence="1">Uncharacterized protein</fullName>
    </submittedName>
</protein>
<accession>X6NYM9</accession>
<name>X6NYM9_RETFI</name>
<dbReference type="AlphaFoldDB" id="X6NYM9"/>
<evidence type="ECO:0000313" key="1">
    <source>
        <dbReference type="EMBL" id="ETO30944.1"/>
    </source>
</evidence>
<proteinExistence type="predicted"/>
<reference evidence="1 2" key="1">
    <citation type="journal article" date="2013" name="Curr. Biol.">
        <title>The Genome of the Foraminiferan Reticulomyxa filosa.</title>
        <authorList>
            <person name="Glockner G."/>
            <person name="Hulsmann N."/>
            <person name="Schleicher M."/>
            <person name="Noegel A.A."/>
            <person name="Eichinger L."/>
            <person name="Gallinger C."/>
            <person name="Pawlowski J."/>
            <person name="Sierra R."/>
            <person name="Euteneuer U."/>
            <person name="Pillet L."/>
            <person name="Moustafa A."/>
            <person name="Platzer M."/>
            <person name="Groth M."/>
            <person name="Szafranski K."/>
            <person name="Schliwa M."/>
        </authorList>
    </citation>
    <scope>NUCLEOTIDE SEQUENCE [LARGE SCALE GENOMIC DNA]</scope>
</reference>
<dbReference type="EMBL" id="ASPP01005221">
    <property type="protein sequence ID" value="ETO30944.1"/>
    <property type="molecule type" value="Genomic_DNA"/>
</dbReference>
<keyword evidence="2" id="KW-1185">Reference proteome</keyword>
<evidence type="ECO:0000313" key="2">
    <source>
        <dbReference type="Proteomes" id="UP000023152"/>
    </source>
</evidence>
<dbReference type="Proteomes" id="UP000023152">
    <property type="component" value="Unassembled WGS sequence"/>
</dbReference>
<gene>
    <name evidence="1" type="ORF">RFI_06179</name>
</gene>
<comment type="caution">
    <text evidence="1">The sequence shown here is derived from an EMBL/GenBank/DDBJ whole genome shotgun (WGS) entry which is preliminary data.</text>
</comment>
<sequence>MRETGIIPPQSAAHFTCTDCDGGYLVFELHTIKTAKRPQMNQTLSRQGASIIDVTSQNHVYYTRDNGKPNSKAYHSTLPEFIVHDLREIEATGTEIVDNKTNTSVVGDTFEPLSLDLVVGWKYNGTSKRCELFAKFHECVTSAQYRKEINQWKVYIHVHICMYIYIYLYLCNVLPIFLSIFHFNKSIIYFFIFCLSRKTLPKILGSNESVNIGGGRNTKYVVKAQNSPSLGKDGTIQHFDFSISSCCESLSQQVEQHVSASLSPYSTTIKVDGAI</sequence>
<organism evidence="1 2">
    <name type="scientific">Reticulomyxa filosa</name>
    <dbReference type="NCBI Taxonomy" id="46433"/>
    <lineage>
        <taxon>Eukaryota</taxon>
        <taxon>Sar</taxon>
        <taxon>Rhizaria</taxon>
        <taxon>Retaria</taxon>
        <taxon>Foraminifera</taxon>
        <taxon>Monothalamids</taxon>
        <taxon>Reticulomyxidae</taxon>
        <taxon>Reticulomyxa</taxon>
    </lineage>
</organism>